<evidence type="ECO:0000313" key="3">
    <source>
        <dbReference type="Proteomes" id="UP000321261"/>
    </source>
</evidence>
<dbReference type="SUPFAM" id="SSF47413">
    <property type="entry name" value="lambda repressor-like DNA-binding domains"/>
    <property type="match status" value="1"/>
</dbReference>
<dbReference type="CDD" id="cd00093">
    <property type="entry name" value="HTH_XRE"/>
    <property type="match status" value="1"/>
</dbReference>
<proteinExistence type="predicted"/>
<evidence type="ECO:0000259" key="1">
    <source>
        <dbReference type="PROSITE" id="PS50943"/>
    </source>
</evidence>
<dbReference type="OrthoDB" id="4790304at2"/>
<dbReference type="InterPro" id="IPR001387">
    <property type="entry name" value="Cro/C1-type_HTH"/>
</dbReference>
<evidence type="ECO:0000313" key="2">
    <source>
        <dbReference type="EMBL" id="TWF77533.1"/>
    </source>
</evidence>
<comment type="caution">
    <text evidence="2">The sequence shown here is derived from an EMBL/GenBank/DDBJ whole genome shotgun (WGS) entry which is preliminary data.</text>
</comment>
<dbReference type="Gene3D" id="1.10.260.40">
    <property type="entry name" value="lambda repressor-like DNA-binding domains"/>
    <property type="match status" value="1"/>
</dbReference>
<dbReference type="InterPro" id="IPR041413">
    <property type="entry name" value="MLTR_LBD"/>
</dbReference>
<dbReference type="PANTHER" id="PTHR35010:SF2">
    <property type="entry name" value="BLL4672 PROTEIN"/>
    <property type="match status" value="1"/>
</dbReference>
<dbReference type="Gene3D" id="3.30.450.180">
    <property type="match status" value="1"/>
</dbReference>
<dbReference type="PANTHER" id="PTHR35010">
    <property type="entry name" value="BLL4672 PROTEIN-RELATED"/>
    <property type="match status" value="1"/>
</dbReference>
<dbReference type="EMBL" id="VIWU01000001">
    <property type="protein sequence ID" value="TWF77533.1"/>
    <property type="molecule type" value="Genomic_DNA"/>
</dbReference>
<dbReference type="Pfam" id="PF13560">
    <property type="entry name" value="HTH_31"/>
    <property type="match status" value="1"/>
</dbReference>
<organism evidence="2 3">
    <name type="scientific">Pseudonocardia hierapolitana</name>
    <dbReference type="NCBI Taxonomy" id="1128676"/>
    <lineage>
        <taxon>Bacteria</taxon>
        <taxon>Bacillati</taxon>
        <taxon>Actinomycetota</taxon>
        <taxon>Actinomycetes</taxon>
        <taxon>Pseudonocardiales</taxon>
        <taxon>Pseudonocardiaceae</taxon>
        <taxon>Pseudonocardia</taxon>
    </lineage>
</organism>
<dbReference type="AlphaFoldDB" id="A0A561SRR5"/>
<keyword evidence="3" id="KW-1185">Reference proteome</keyword>
<sequence length="282" mass="30483">MVVVSSTALAAFLRARRARIRPEDVGLPGGVGLRRTPGLRREELAALAGVSVDYYIRLEQGKETNPSSAVLGALAGALRLDDEARSHLFALADHVARRRRVHRPPDRAVTASMRLLLENLRPCPALLLSRTSDVLAANPEGLALYHGLVEWPPGRRNTIRYMFRHPGAPALFGDWRSSAAGAVADLRTVLATDPDAPDVAALVEELSAVSPEFASLWERHDVRRKSGAQKVFHHPAVGTLSLVWEVLRSGDGSTRLTVHQAARGTPDHDALSLLAIAADAAR</sequence>
<dbReference type="SMART" id="SM00530">
    <property type="entry name" value="HTH_XRE"/>
    <property type="match status" value="1"/>
</dbReference>
<dbReference type="GO" id="GO:0003677">
    <property type="term" value="F:DNA binding"/>
    <property type="evidence" value="ECO:0007669"/>
    <property type="project" value="InterPro"/>
</dbReference>
<dbReference type="PROSITE" id="PS50943">
    <property type="entry name" value="HTH_CROC1"/>
    <property type="match status" value="1"/>
</dbReference>
<dbReference type="InterPro" id="IPR010982">
    <property type="entry name" value="Lambda_DNA-bd_dom_sf"/>
</dbReference>
<dbReference type="Pfam" id="PF17765">
    <property type="entry name" value="MLTR_LBD"/>
    <property type="match status" value="1"/>
</dbReference>
<name>A0A561SRR5_9PSEU</name>
<protein>
    <submittedName>
        <fullName evidence="2">Helix-turn-helix protein</fullName>
    </submittedName>
</protein>
<gene>
    <name evidence="2" type="ORF">FHX44_113445</name>
</gene>
<accession>A0A561SRR5</accession>
<feature type="domain" description="HTH cro/C1-type" evidence="1">
    <location>
        <begin position="38"/>
        <end position="85"/>
    </location>
</feature>
<reference evidence="2 3" key="1">
    <citation type="submission" date="2019-06" db="EMBL/GenBank/DDBJ databases">
        <title>Sequencing the genomes of 1000 actinobacteria strains.</title>
        <authorList>
            <person name="Klenk H.-P."/>
        </authorList>
    </citation>
    <scope>NUCLEOTIDE SEQUENCE [LARGE SCALE GENOMIC DNA]</scope>
    <source>
        <strain evidence="2 3">DSM 45671</strain>
    </source>
</reference>
<dbReference type="Proteomes" id="UP000321261">
    <property type="component" value="Unassembled WGS sequence"/>
</dbReference>